<evidence type="ECO:0000313" key="1">
    <source>
        <dbReference type="EMBL" id="EDY56414.1"/>
    </source>
</evidence>
<proteinExistence type="predicted"/>
<reference evidence="1" key="1">
    <citation type="submission" date="2009-10" db="EMBL/GenBank/DDBJ databases">
        <title>The genome sequence of Streptomyces sviceus strain ATCC 29083.</title>
        <authorList>
            <consortium name="The Broad Institute Genome Sequencing Platform"/>
            <consortium name="Broad Institute Microbial Sequencing Center"/>
            <person name="Fischbach M."/>
            <person name="Godfrey P."/>
            <person name="Ward D."/>
            <person name="Young S."/>
            <person name="Zeng Q."/>
            <person name="Koehrsen M."/>
            <person name="Alvarado L."/>
            <person name="Berlin A.M."/>
            <person name="Bochicchio J."/>
            <person name="Borenstein D."/>
            <person name="Chapman S.B."/>
            <person name="Chen Z."/>
            <person name="Engels R."/>
            <person name="Freedman E."/>
            <person name="Gellesch M."/>
            <person name="Goldberg J."/>
            <person name="Griggs A."/>
            <person name="Gujja S."/>
            <person name="Heilman E.R."/>
            <person name="Heiman D.I."/>
            <person name="Hepburn T.A."/>
            <person name="Howarth C."/>
            <person name="Jen D."/>
            <person name="Larson L."/>
            <person name="Lewis B."/>
            <person name="Mehta T."/>
            <person name="Park D."/>
            <person name="Pearson M."/>
            <person name="Richards J."/>
            <person name="Roberts A."/>
            <person name="Saif S."/>
            <person name="Shea T.D."/>
            <person name="Shenoy N."/>
            <person name="Sisk P."/>
            <person name="Stolte C."/>
            <person name="Sykes S.N."/>
            <person name="Thomson T."/>
            <person name="Walk T."/>
            <person name="White J."/>
            <person name="Yandava C."/>
            <person name="Straight P."/>
            <person name="Clardy J."/>
            <person name="Hung D."/>
            <person name="Kolter R."/>
            <person name="Mekalanos J."/>
            <person name="Walker S."/>
            <person name="Walsh C.T."/>
            <person name="Wieland-Brown L.C."/>
            <person name="Haas B."/>
            <person name="Nusbaum C."/>
            <person name="Birren B."/>
        </authorList>
    </citation>
    <scope>NUCLEOTIDE SEQUENCE [LARGE SCALE GENOMIC DNA]</scope>
    <source>
        <strain evidence="1">ATCC 29083</strain>
    </source>
</reference>
<dbReference type="EMBL" id="CM000951">
    <property type="protein sequence ID" value="EDY56414.1"/>
    <property type="molecule type" value="Genomic_DNA"/>
</dbReference>
<keyword evidence="2" id="KW-1185">Reference proteome</keyword>
<sequence>MGVVGGSDVLMVGRKLVCMASNQQTRPNIGELAKDSASRRIGVVMGEIGGRVQMRPIPGGREWDAMPDNVVALSAREELSARLATRNGNSRVGL</sequence>
<organism evidence="1 2">
    <name type="scientific">Streptomyces sviceus (strain ATCC 29083 / DSM 924 / JCM 4929 / NBRC 13980 / NCIMB 11184 / NRRL 5439 / UC 5370)</name>
    <dbReference type="NCBI Taxonomy" id="463191"/>
    <lineage>
        <taxon>Bacteria</taxon>
        <taxon>Bacillati</taxon>
        <taxon>Actinomycetota</taxon>
        <taxon>Actinomycetes</taxon>
        <taxon>Kitasatosporales</taxon>
        <taxon>Streptomycetaceae</taxon>
        <taxon>Streptomyces</taxon>
    </lineage>
</organism>
<protein>
    <submittedName>
        <fullName evidence="1">Uncharacterized protein</fullName>
    </submittedName>
</protein>
<dbReference type="HOGENOM" id="CLU_184570_1_0_11"/>
<accession>B5HUA9</accession>
<name>B5HUA9_STRX2</name>
<gene>
    <name evidence="1" type="ORF">SSEG_02994</name>
</gene>
<dbReference type="AlphaFoldDB" id="B5HUA9"/>
<evidence type="ECO:0000313" key="2">
    <source>
        <dbReference type="Proteomes" id="UP000002785"/>
    </source>
</evidence>
<dbReference type="Proteomes" id="UP000002785">
    <property type="component" value="Chromosome"/>
</dbReference>